<feature type="binding site" evidence="7">
    <location>
        <position position="43"/>
    </location>
    <ligand>
        <name>a divalent metal cation</name>
        <dbReference type="ChEBI" id="CHEBI:60240"/>
    </ligand>
</feature>
<proteinExistence type="inferred from homology"/>
<dbReference type="PANTHER" id="PTHR30457">
    <property type="entry name" value="5'-NUCLEOTIDASE SURE"/>
    <property type="match status" value="1"/>
</dbReference>
<evidence type="ECO:0000256" key="2">
    <source>
        <dbReference type="ARBA" id="ARBA00011062"/>
    </source>
</evidence>
<dbReference type="GO" id="GO:0005737">
    <property type="term" value="C:cytoplasm"/>
    <property type="evidence" value="ECO:0007669"/>
    <property type="project" value="UniProtKB-SubCell"/>
</dbReference>
<evidence type="ECO:0000256" key="5">
    <source>
        <dbReference type="ARBA" id="ARBA00022741"/>
    </source>
</evidence>
<dbReference type="HAMAP" id="MF_00060">
    <property type="entry name" value="SurE"/>
    <property type="match status" value="1"/>
</dbReference>
<comment type="cofactor">
    <cofactor evidence="7">
        <name>a divalent metal cation</name>
        <dbReference type="ChEBI" id="CHEBI:60240"/>
    </cofactor>
    <text evidence="7">Binds 1 divalent metal cation per subunit.</text>
</comment>
<dbReference type="InterPro" id="IPR002828">
    <property type="entry name" value="SurE-like_Pase/nucleotidase"/>
</dbReference>
<keyword evidence="6 7" id="KW-0378">Hydrolase</keyword>
<gene>
    <name evidence="7 9" type="primary">surE</name>
    <name evidence="9" type="ORF">R50_1235</name>
</gene>
<keyword evidence="5 7" id="KW-0547">Nucleotide-binding</keyword>
<dbReference type="GO" id="GO:0046872">
    <property type="term" value="F:metal ion binding"/>
    <property type="evidence" value="ECO:0007669"/>
    <property type="project" value="UniProtKB-UniRule"/>
</dbReference>
<comment type="subcellular location">
    <subcellularLocation>
        <location evidence="7">Cytoplasm</location>
    </subcellularLocation>
</comment>
<dbReference type="GO" id="GO:0008254">
    <property type="term" value="F:3'-nucleotidase activity"/>
    <property type="evidence" value="ECO:0007669"/>
    <property type="project" value="TreeGrafter"/>
</dbReference>
<accession>A0A6F8ZFT5</accession>
<dbReference type="Pfam" id="PF01975">
    <property type="entry name" value="SurE"/>
    <property type="match status" value="1"/>
</dbReference>
<dbReference type="AlphaFoldDB" id="A0A6F8ZFT5"/>
<evidence type="ECO:0000256" key="7">
    <source>
        <dbReference type="HAMAP-Rule" id="MF_00060"/>
    </source>
</evidence>
<dbReference type="GO" id="GO:0000166">
    <property type="term" value="F:nucleotide binding"/>
    <property type="evidence" value="ECO:0007669"/>
    <property type="project" value="UniProtKB-KW"/>
</dbReference>
<evidence type="ECO:0000259" key="8">
    <source>
        <dbReference type="Pfam" id="PF01975"/>
    </source>
</evidence>
<evidence type="ECO:0000256" key="6">
    <source>
        <dbReference type="ARBA" id="ARBA00022801"/>
    </source>
</evidence>
<dbReference type="InterPro" id="IPR030048">
    <property type="entry name" value="SurE"/>
</dbReference>
<feature type="binding site" evidence="7">
    <location>
        <position position="99"/>
    </location>
    <ligand>
        <name>a divalent metal cation</name>
        <dbReference type="ChEBI" id="CHEBI:60240"/>
    </ligand>
</feature>
<dbReference type="EC" id="3.1.3.5" evidence="7"/>
<keyword evidence="10" id="KW-1185">Reference proteome</keyword>
<keyword evidence="4 7" id="KW-0479">Metal-binding</keyword>
<comment type="function">
    <text evidence="7">Nucleotidase that shows phosphatase activity on nucleoside 5'-monophosphates.</text>
</comment>
<feature type="binding site" evidence="7">
    <location>
        <position position="10"/>
    </location>
    <ligand>
        <name>a divalent metal cation</name>
        <dbReference type="ChEBI" id="CHEBI:60240"/>
    </ligand>
</feature>
<dbReference type="GO" id="GO:0008253">
    <property type="term" value="F:5'-nucleotidase activity"/>
    <property type="evidence" value="ECO:0007669"/>
    <property type="project" value="UniProtKB-UniRule"/>
</dbReference>
<dbReference type="PANTHER" id="PTHR30457:SF12">
    <property type="entry name" value="5'_3'-NUCLEOTIDASE SURE"/>
    <property type="match status" value="1"/>
</dbReference>
<comment type="similarity">
    <text evidence="2 7">Belongs to the SurE nucleotidase family.</text>
</comment>
<comment type="catalytic activity">
    <reaction evidence="1 7">
        <text>a ribonucleoside 5'-phosphate + H2O = a ribonucleoside + phosphate</text>
        <dbReference type="Rhea" id="RHEA:12484"/>
        <dbReference type="ChEBI" id="CHEBI:15377"/>
        <dbReference type="ChEBI" id="CHEBI:18254"/>
        <dbReference type="ChEBI" id="CHEBI:43474"/>
        <dbReference type="ChEBI" id="CHEBI:58043"/>
        <dbReference type="EC" id="3.1.3.5"/>
    </reaction>
</comment>
<reference evidence="9 10" key="1">
    <citation type="submission" date="2020-02" db="EMBL/GenBank/DDBJ databases">
        <authorList>
            <person name="Hogendoorn C."/>
        </authorList>
    </citation>
    <scope>NUCLEOTIDE SEQUENCE [LARGE SCALE GENOMIC DNA]</scope>
    <source>
        <strain evidence="9">R501</strain>
    </source>
</reference>
<evidence type="ECO:0000313" key="9">
    <source>
        <dbReference type="EMBL" id="CAB1128741.1"/>
    </source>
</evidence>
<evidence type="ECO:0000313" key="10">
    <source>
        <dbReference type="Proteomes" id="UP000503399"/>
    </source>
</evidence>
<name>A0A6F8ZFT5_9FIRM</name>
<sequence>MPLSVLITNDDGADAEGIRTLAEELDRDARFRVMVVAPSEERSASGHAITMHRPLRAAEEHLPSGAPLWRIDGTPADCVKLALEVLMPQPPDLVISGINHGLNLGRDVFYSGTVSAAIEGMFSGIPSLAVSLEAPDPVGFRWTAAFLHWWVLSPQFIPPPREVLYNINVPDVRQGEPEAMVTVPLGRREYDNEFRRQVDARGQVYFWLEGRPRGEGDGRQAPPDGTIATDVTGIRAGLVTLTPLRLDVTAHDLIVPHARLYIPPQF</sequence>
<organism evidence="9 10">
    <name type="scientific">Candidatus Hydrogenisulfobacillus filiaventi</name>
    <dbReference type="NCBI Taxonomy" id="2707344"/>
    <lineage>
        <taxon>Bacteria</taxon>
        <taxon>Bacillati</taxon>
        <taxon>Bacillota</taxon>
        <taxon>Clostridia</taxon>
        <taxon>Eubacteriales</taxon>
        <taxon>Clostridiales Family XVII. Incertae Sedis</taxon>
        <taxon>Candidatus Hydrogenisulfobacillus</taxon>
    </lineage>
</organism>
<evidence type="ECO:0000256" key="3">
    <source>
        <dbReference type="ARBA" id="ARBA00022490"/>
    </source>
</evidence>
<keyword evidence="3 7" id="KW-0963">Cytoplasm</keyword>
<dbReference type="KEGG" id="hfv:R50_1235"/>
<dbReference type="GO" id="GO:0004309">
    <property type="term" value="F:exopolyphosphatase activity"/>
    <property type="evidence" value="ECO:0007669"/>
    <property type="project" value="TreeGrafter"/>
</dbReference>
<dbReference type="InterPro" id="IPR036523">
    <property type="entry name" value="SurE-like_sf"/>
</dbReference>
<protein>
    <recommendedName>
        <fullName evidence="7">5'-nucleotidase SurE</fullName>
        <ecNumber evidence="7">3.1.3.5</ecNumber>
    </recommendedName>
    <alternativeName>
        <fullName evidence="7">Nucleoside 5'-monophosphate phosphohydrolase</fullName>
    </alternativeName>
</protein>
<dbReference type="NCBIfam" id="TIGR00087">
    <property type="entry name" value="surE"/>
    <property type="match status" value="1"/>
</dbReference>
<dbReference type="EMBL" id="LR778114">
    <property type="protein sequence ID" value="CAB1128741.1"/>
    <property type="molecule type" value="Genomic_DNA"/>
</dbReference>
<dbReference type="Proteomes" id="UP000503399">
    <property type="component" value="Chromosome"/>
</dbReference>
<feature type="domain" description="Survival protein SurE-like phosphatase/nucleotidase" evidence="8">
    <location>
        <begin position="5"/>
        <end position="191"/>
    </location>
</feature>
<evidence type="ECO:0000256" key="4">
    <source>
        <dbReference type="ARBA" id="ARBA00022723"/>
    </source>
</evidence>
<dbReference type="Gene3D" id="3.40.1210.10">
    <property type="entry name" value="Survival protein SurE-like phosphatase/nucleotidase"/>
    <property type="match status" value="1"/>
</dbReference>
<feature type="binding site" evidence="7">
    <location>
        <position position="11"/>
    </location>
    <ligand>
        <name>a divalent metal cation</name>
        <dbReference type="ChEBI" id="CHEBI:60240"/>
    </ligand>
</feature>
<dbReference type="SUPFAM" id="SSF64167">
    <property type="entry name" value="SurE-like"/>
    <property type="match status" value="1"/>
</dbReference>
<evidence type="ECO:0000256" key="1">
    <source>
        <dbReference type="ARBA" id="ARBA00000815"/>
    </source>
</evidence>